<evidence type="ECO:0000256" key="1">
    <source>
        <dbReference type="SAM" id="MobiDB-lite"/>
    </source>
</evidence>
<feature type="region of interest" description="Disordered" evidence="1">
    <location>
        <begin position="119"/>
        <end position="161"/>
    </location>
</feature>
<comment type="caution">
    <text evidence="2">The sequence shown here is derived from an EMBL/GenBank/DDBJ whole genome shotgun (WGS) entry which is preliminary data.</text>
</comment>
<feature type="compositionally biased region" description="Low complexity" evidence="1">
    <location>
        <begin position="147"/>
        <end position="159"/>
    </location>
</feature>
<dbReference type="Proteomes" id="UP001500212">
    <property type="component" value="Unassembled WGS sequence"/>
</dbReference>
<evidence type="ECO:0000313" key="3">
    <source>
        <dbReference type="Proteomes" id="UP001500212"/>
    </source>
</evidence>
<feature type="compositionally biased region" description="Polar residues" evidence="1">
    <location>
        <begin position="131"/>
        <end position="141"/>
    </location>
</feature>
<evidence type="ECO:0008006" key="4">
    <source>
        <dbReference type="Google" id="ProtNLM"/>
    </source>
</evidence>
<dbReference type="RefSeq" id="WP_345365594.1">
    <property type="nucleotide sequence ID" value="NZ_BAABHJ010000039.1"/>
</dbReference>
<name>A0ABP8TZI7_9ACTN</name>
<organism evidence="2 3">
    <name type="scientific">Actinoallomurus liliacearum</name>
    <dbReference type="NCBI Taxonomy" id="1080073"/>
    <lineage>
        <taxon>Bacteria</taxon>
        <taxon>Bacillati</taxon>
        <taxon>Actinomycetota</taxon>
        <taxon>Actinomycetes</taxon>
        <taxon>Streptosporangiales</taxon>
        <taxon>Thermomonosporaceae</taxon>
        <taxon>Actinoallomurus</taxon>
    </lineage>
</organism>
<sequence>MSKDATRAGNDAVHVLCAQLNQLYLQVGAPAFSELQQLSAELRTTHPGVHYLSKSSINDTVRGKRVRLPDWRWVYSFITVCGVHAARHGNSGADDIADPTRWKERWYRAKQGTLDTAPWSFPTVDLGDPSAAQSNDATASGHSADEASPAPTGASPSPADLTRARRFGGLVQSLTASRYRNLFGQHGVDLLEAAERQHDLDACCRLGLLLICVGCALEGEAWLSIAARDGDDPIAVALLHTSRTQRDEKAPNRLEFAAECLYEMAVSEMYRRMKTGDRSPADWIDLYLDIGSRYCRHGDAAYRLAIRDRAHGRDCAAAHWFAMAARKGHPVAPSRFEAIHREIWSRALDEDWLNGRAGDPDGGEPPDAADDASDPTEG</sequence>
<protein>
    <recommendedName>
        <fullName evidence="4">Sel1 repeat family protein</fullName>
    </recommendedName>
</protein>
<gene>
    <name evidence="2" type="ORF">GCM10023195_77490</name>
</gene>
<keyword evidence="3" id="KW-1185">Reference proteome</keyword>
<dbReference type="EMBL" id="BAABHJ010000039">
    <property type="protein sequence ID" value="GAA4617359.1"/>
    <property type="molecule type" value="Genomic_DNA"/>
</dbReference>
<reference evidence="3" key="1">
    <citation type="journal article" date="2019" name="Int. J. Syst. Evol. Microbiol.">
        <title>The Global Catalogue of Microorganisms (GCM) 10K type strain sequencing project: providing services to taxonomists for standard genome sequencing and annotation.</title>
        <authorList>
            <consortium name="The Broad Institute Genomics Platform"/>
            <consortium name="The Broad Institute Genome Sequencing Center for Infectious Disease"/>
            <person name="Wu L."/>
            <person name="Ma J."/>
        </authorList>
    </citation>
    <scope>NUCLEOTIDE SEQUENCE [LARGE SCALE GENOMIC DNA]</scope>
    <source>
        <strain evidence="3">JCM 17938</strain>
    </source>
</reference>
<proteinExistence type="predicted"/>
<evidence type="ECO:0000313" key="2">
    <source>
        <dbReference type="EMBL" id="GAA4617359.1"/>
    </source>
</evidence>
<feature type="compositionally biased region" description="Acidic residues" evidence="1">
    <location>
        <begin position="361"/>
        <end position="378"/>
    </location>
</feature>
<accession>A0ABP8TZI7</accession>
<feature type="region of interest" description="Disordered" evidence="1">
    <location>
        <begin position="352"/>
        <end position="378"/>
    </location>
</feature>